<name>A0A189XGA9_PENMO</name>
<proteinExistence type="evidence at transcript level"/>
<evidence type="ECO:0000313" key="4">
    <source>
        <dbReference type="EMBL" id="ALO17560.1"/>
    </source>
</evidence>
<evidence type="ECO:0000256" key="1">
    <source>
        <dbReference type="ARBA" id="ARBA00023157"/>
    </source>
</evidence>
<sequence>MTNDPESLCKYVQCINPVEEEACPEGTFFMAGIAQYGCCGACVQFRGLNEACTGSIHPQYCGGYGIYGQSGDCSDPWRKLRDLRNSIEENLYTQDNVVRSSWCGYNIACGGSRVCEIDPTAKGCVYIQRRYDEARQPGSGLYLDYRDDYRWRPTCTKEGFFTEKQCKGPLGEQRCVCVDPDGNRLYGDAFSYQEDLFDSMNCKCSRRVWELQQAGEKSVTLHCAANGNYEPLQCEDGWCYCIDPATATPYGSRLPEGAMDRLDCYNKTLVGSQYLSDARASTTPTWNCMI</sequence>
<keyword evidence="1 2" id="KW-1015">Disulfide bond</keyword>
<dbReference type="InterPro" id="IPR000716">
    <property type="entry name" value="Thyroglobulin_1"/>
</dbReference>
<comment type="caution">
    <text evidence="2">Lacks conserved residue(s) required for the propagation of feature annotation.</text>
</comment>
<feature type="domain" description="Thyroglobulin type-1" evidence="3">
    <location>
        <begin position="203"/>
        <end position="264"/>
    </location>
</feature>
<accession>A0A189XGA9</accession>
<dbReference type="InterPro" id="IPR001368">
    <property type="entry name" value="TNFR/NGFR_Cys_rich_reg"/>
</dbReference>
<organism evidence="4">
    <name type="scientific">Penaeus monodon</name>
    <name type="common">Giant tiger prawn</name>
    <dbReference type="NCBI Taxonomy" id="6687"/>
    <lineage>
        <taxon>Eukaryota</taxon>
        <taxon>Metazoa</taxon>
        <taxon>Ecdysozoa</taxon>
        <taxon>Arthropoda</taxon>
        <taxon>Crustacea</taxon>
        <taxon>Multicrustacea</taxon>
        <taxon>Malacostraca</taxon>
        <taxon>Eumalacostraca</taxon>
        <taxon>Eucarida</taxon>
        <taxon>Decapoda</taxon>
        <taxon>Dendrobranchiata</taxon>
        <taxon>Penaeoidea</taxon>
        <taxon>Penaeidae</taxon>
        <taxon>Penaeus</taxon>
    </lineage>
</organism>
<dbReference type="InterPro" id="IPR036857">
    <property type="entry name" value="Thyroglobulin_1_sf"/>
</dbReference>
<dbReference type="SUPFAM" id="SSF57610">
    <property type="entry name" value="Thyroglobulin type-1 domain"/>
    <property type="match status" value="2"/>
</dbReference>
<dbReference type="PROSITE" id="PS00652">
    <property type="entry name" value="TNFR_NGFR_1"/>
    <property type="match status" value="1"/>
</dbReference>
<dbReference type="AlphaFoldDB" id="A0A189XGA9"/>
<evidence type="ECO:0000259" key="3">
    <source>
        <dbReference type="PROSITE" id="PS51162"/>
    </source>
</evidence>
<protein>
    <submittedName>
        <fullName evidence="4">Thyroglobulin-like protein</fullName>
    </submittedName>
</protein>
<evidence type="ECO:0000256" key="2">
    <source>
        <dbReference type="PROSITE-ProRule" id="PRU00500"/>
    </source>
</evidence>
<dbReference type="PROSITE" id="PS51162">
    <property type="entry name" value="THYROGLOBULIN_1_2"/>
    <property type="match status" value="2"/>
</dbReference>
<dbReference type="EMBL" id="KT072710">
    <property type="protein sequence ID" value="ALO17560.1"/>
    <property type="molecule type" value="mRNA"/>
</dbReference>
<feature type="disulfide bond" evidence="2">
    <location>
        <begin position="204"/>
        <end position="223"/>
    </location>
</feature>
<feature type="domain" description="Thyroglobulin type-1" evidence="3">
    <location>
        <begin position="121"/>
        <end position="202"/>
    </location>
</feature>
<dbReference type="OrthoDB" id="6409105at2759"/>
<dbReference type="SMART" id="SM00211">
    <property type="entry name" value="TY"/>
    <property type="match status" value="2"/>
</dbReference>
<dbReference type="Gene3D" id="4.10.800.10">
    <property type="entry name" value="Thyroglobulin type-1"/>
    <property type="match status" value="2"/>
</dbReference>
<dbReference type="Pfam" id="PF00086">
    <property type="entry name" value="Thyroglobulin_1"/>
    <property type="match status" value="2"/>
</dbReference>
<reference evidence="4" key="1">
    <citation type="submission" date="2015-06" db="EMBL/GenBank/DDBJ databases">
        <title>Molecular cloning of thyroid signalling molecules in development and metamorphosis, Penaeus monodon.</title>
        <authorList>
            <person name="Tomy S."/>
            <person name="James N."/>
            <person name="Saikrithi P."/>
        </authorList>
    </citation>
    <scope>NUCLEOTIDE SEQUENCE</scope>
    <source>
        <tissue evidence="4">Central nervous system</tissue>
    </source>
</reference>